<sequence length="236" mass="26329">MSRAGLDKDPRDVAEMFDGVARGYDRTNSVMTLGFDRRWRWLTRRVLDASPRERVLDLAAGTAVSTAEYARSGAWCVAADFSLGMLVSGAHRNVPKVAADAFHLPFADDAFDAVTVSFGLRNMSPTVDALREMHRVVRPGGRLVVCEVSQPPWRPIRWLHHNVVLRLLPLITRPFSSNRDAYAYLSESMHDWHDQRTLAQLIAEAGWGDVEWLNLTFGVVALHRAVKPAEAPPATS</sequence>
<dbReference type="InterPro" id="IPR023576">
    <property type="entry name" value="UbiE/COQ5_MeTrFase_CS"/>
</dbReference>
<evidence type="ECO:0000256" key="4">
    <source>
        <dbReference type="HAMAP-Rule" id="MF_01813"/>
    </source>
</evidence>
<evidence type="ECO:0000256" key="3">
    <source>
        <dbReference type="ARBA" id="ARBA00022691"/>
    </source>
</evidence>
<evidence type="ECO:0000313" key="5">
    <source>
        <dbReference type="EMBL" id="MCT2585623.1"/>
    </source>
</evidence>
<dbReference type="EMBL" id="JAFFZE010000016">
    <property type="protein sequence ID" value="MCT2585623.1"/>
    <property type="molecule type" value="Genomic_DNA"/>
</dbReference>
<keyword evidence="3 4" id="KW-0949">S-adenosyl-L-methionine</keyword>
<reference evidence="5 6" key="1">
    <citation type="submission" date="2021-02" db="EMBL/GenBank/DDBJ databases">
        <title>Actinophytocola xerophila sp. nov., isolated from soil of cotton cropping field.</title>
        <authorList>
            <person name="Huang R."/>
            <person name="Chen X."/>
            <person name="Ge X."/>
            <person name="Liu W."/>
        </authorList>
    </citation>
    <scope>NUCLEOTIDE SEQUENCE [LARGE SCALE GENOMIC DNA]</scope>
    <source>
        <strain evidence="5 6">S1-96</strain>
    </source>
</reference>
<dbReference type="RefSeq" id="WP_260193281.1">
    <property type="nucleotide sequence ID" value="NZ_JAFFZE010000016.1"/>
</dbReference>
<dbReference type="GO" id="GO:0043770">
    <property type="term" value="F:demethylmenaquinone methyltransferase activity"/>
    <property type="evidence" value="ECO:0007669"/>
    <property type="project" value="UniProtKB-EC"/>
</dbReference>
<gene>
    <name evidence="4" type="primary">menG</name>
    <name evidence="5" type="ORF">JT362_21120</name>
</gene>
<organism evidence="5 6">
    <name type="scientific">Actinophytocola gossypii</name>
    <dbReference type="NCBI Taxonomy" id="2812003"/>
    <lineage>
        <taxon>Bacteria</taxon>
        <taxon>Bacillati</taxon>
        <taxon>Actinomycetota</taxon>
        <taxon>Actinomycetes</taxon>
        <taxon>Pseudonocardiales</taxon>
        <taxon>Pseudonocardiaceae</taxon>
    </lineage>
</organism>
<evidence type="ECO:0000256" key="1">
    <source>
        <dbReference type="ARBA" id="ARBA00022603"/>
    </source>
</evidence>
<comment type="function">
    <text evidence="4">Methyltransferase required for the conversion of demethylmenaquinol (DMKH2) to menaquinol (MKH2).</text>
</comment>
<dbReference type="PROSITE" id="PS51608">
    <property type="entry name" value="SAM_MT_UBIE"/>
    <property type="match status" value="1"/>
</dbReference>
<dbReference type="PROSITE" id="PS01184">
    <property type="entry name" value="UBIE_2"/>
    <property type="match status" value="1"/>
</dbReference>
<dbReference type="NCBIfam" id="TIGR01934">
    <property type="entry name" value="MenG_MenH_UbiE"/>
    <property type="match status" value="1"/>
</dbReference>
<feature type="binding site" evidence="4">
    <location>
        <position position="117"/>
    </location>
    <ligand>
        <name>S-adenosyl-L-methionine</name>
        <dbReference type="ChEBI" id="CHEBI:59789"/>
    </ligand>
</feature>
<evidence type="ECO:0000313" key="6">
    <source>
        <dbReference type="Proteomes" id="UP001156441"/>
    </source>
</evidence>
<dbReference type="Proteomes" id="UP001156441">
    <property type="component" value="Unassembled WGS sequence"/>
</dbReference>
<keyword evidence="6" id="KW-1185">Reference proteome</keyword>
<dbReference type="PANTHER" id="PTHR43591">
    <property type="entry name" value="METHYLTRANSFERASE"/>
    <property type="match status" value="1"/>
</dbReference>
<dbReference type="Pfam" id="PF01209">
    <property type="entry name" value="Ubie_methyltran"/>
    <property type="match status" value="1"/>
</dbReference>
<dbReference type="GO" id="GO:0032259">
    <property type="term" value="P:methylation"/>
    <property type="evidence" value="ECO:0007669"/>
    <property type="project" value="UniProtKB-KW"/>
</dbReference>
<dbReference type="PANTHER" id="PTHR43591:SF24">
    <property type="entry name" value="2-METHOXY-6-POLYPRENYL-1,4-BENZOQUINOL METHYLASE, MITOCHONDRIAL"/>
    <property type="match status" value="1"/>
</dbReference>
<comment type="catalytic activity">
    <reaction evidence="4">
        <text>a 2-demethylmenaquinol + S-adenosyl-L-methionine = a menaquinol + S-adenosyl-L-homocysteine + H(+)</text>
        <dbReference type="Rhea" id="RHEA:42640"/>
        <dbReference type="Rhea" id="RHEA-COMP:9539"/>
        <dbReference type="Rhea" id="RHEA-COMP:9563"/>
        <dbReference type="ChEBI" id="CHEBI:15378"/>
        <dbReference type="ChEBI" id="CHEBI:18151"/>
        <dbReference type="ChEBI" id="CHEBI:55437"/>
        <dbReference type="ChEBI" id="CHEBI:57856"/>
        <dbReference type="ChEBI" id="CHEBI:59789"/>
        <dbReference type="EC" id="2.1.1.163"/>
    </reaction>
</comment>
<evidence type="ECO:0000256" key="2">
    <source>
        <dbReference type="ARBA" id="ARBA00022679"/>
    </source>
</evidence>
<dbReference type="CDD" id="cd02440">
    <property type="entry name" value="AdoMet_MTases"/>
    <property type="match status" value="1"/>
</dbReference>
<dbReference type="NCBIfam" id="NF001241">
    <property type="entry name" value="PRK00216.1-2"/>
    <property type="match status" value="1"/>
</dbReference>
<keyword evidence="4" id="KW-0474">Menaquinone biosynthesis</keyword>
<dbReference type="SUPFAM" id="SSF53335">
    <property type="entry name" value="S-adenosyl-L-methionine-dependent methyltransferases"/>
    <property type="match status" value="1"/>
</dbReference>
<feature type="binding site" evidence="4">
    <location>
        <position position="62"/>
    </location>
    <ligand>
        <name>S-adenosyl-L-methionine</name>
        <dbReference type="ChEBI" id="CHEBI:59789"/>
    </ligand>
</feature>
<proteinExistence type="inferred from homology"/>
<dbReference type="InterPro" id="IPR004033">
    <property type="entry name" value="UbiE/COQ5_MeTrFase"/>
</dbReference>
<dbReference type="HAMAP" id="MF_01813">
    <property type="entry name" value="MenG_UbiE_methyltr"/>
    <property type="match status" value="1"/>
</dbReference>
<dbReference type="InterPro" id="IPR029063">
    <property type="entry name" value="SAM-dependent_MTases_sf"/>
</dbReference>
<comment type="pathway">
    <text evidence="4">Quinol/quinone metabolism; menaquinone biosynthesis; menaquinol from 1,4-dihydroxy-2-naphthoate: step 2/2.</text>
</comment>
<comment type="caution">
    <text evidence="5">The sequence shown here is derived from an EMBL/GenBank/DDBJ whole genome shotgun (WGS) entry which is preliminary data.</text>
</comment>
<dbReference type="EC" id="2.1.1.163" evidence="4"/>
<protein>
    <recommendedName>
        <fullName evidence="4">Demethylmenaquinone methyltransferase</fullName>
        <ecNumber evidence="4">2.1.1.163</ecNumber>
    </recommendedName>
</protein>
<keyword evidence="2 4" id="KW-0808">Transferase</keyword>
<name>A0ABT2JCM5_9PSEU</name>
<feature type="binding site" evidence="4">
    <location>
        <position position="80"/>
    </location>
    <ligand>
        <name>S-adenosyl-L-methionine</name>
        <dbReference type="ChEBI" id="CHEBI:59789"/>
    </ligand>
</feature>
<dbReference type="Gene3D" id="3.40.50.150">
    <property type="entry name" value="Vaccinia Virus protein VP39"/>
    <property type="match status" value="1"/>
</dbReference>
<feature type="binding site" evidence="4">
    <location>
        <begin position="100"/>
        <end position="101"/>
    </location>
    <ligand>
        <name>S-adenosyl-L-methionine</name>
        <dbReference type="ChEBI" id="CHEBI:59789"/>
    </ligand>
</feature>
<keyword evidence="1 4" id="KW-0489">Methyltransferase</keyword>
<accession>A0ABT2JCM5</accession>
<comment type="similarity">
    <text evidence="4">Belongs to the class I-like SAM-binding methyltransferase superfamily. MenG/UbiE family.</text>
</comment>